<organism evidence="2">
    <name type="scientific">Pandoravirus macleodensis</name>
    <dbReference type="NCBI Taxonomy" id="2107707"/>
    <lineage>
        <taxon>Viruses</taxon>
        <taxon>Pandoravirus</taxon>
    </lineage>
</organism>
<feature type="region of interest" description="Disordered" evidence="1">
    <location>
        <begin position="694"/>
        <end position="731"/>
    </location>
</feature>
<feature type="region of interest" description="Disordered" evidence="1">
    <location>
        <begin position="332"/>
        <end position="376"/>
    </location>
</feature>
<feature type="compositionally biased region" description="Low complexity" evidence="1">
    <location>
        <begin position="18"/>
        <end position="32"/>
    </location>
</feature>
<gene>
    <name evidence="2" type="ORF">pmac_cds_923</name>
</gene>
<evidence type="ECO:0000313" key="2">
    <source>
        <dbReference type="EMBL" id="AVK77611.1"/>
    </source>
</evidence>
<feature type="region of interest" description="Disordered" evidence="1">
    <location>
        <begin position="255"/>
        <end position="315"/>
    </location>
</feature>
<feature type="compositionally biased region" description="Basic and acidic residues" evidence="1">
    <location>
        <begin position="302"/>
        <end position="315"/>
    </location>
</feature>
<dbReference type="Proteomes" id="UP000249758">
    <property type="component" value="Segment"/>
</dbReference>
<sequence>MSPQSPPSTSPIAINHQSPLPSTMSSLSESSPHGAMDKALEEAIACARSKAQCHRGLYLALHIIHCHFAAASRADDGFGWRGVESATAAAAVRTWRYGSFDEVCTAALHASRAAVYQSMREVLVDVLVRDVLLSPVSACGVAVSDSSDVIDHDNDDVVSDTDRTVAERVKPSVYRRMVGVVGAWAAREMDAAWTDWPLDALKAWFVAPAQEALRADMWARWKRARAAMRAEGAACLIRRHFDVTCRDSVPKAEPNLRASDIATPRAKRERDEAPPSATPDVVVSLSGSTSSTVQLHKKLKRSHDTVDHGRTDDSKSVDVARDFDNLVNNVINSVKGQRGDDDVDSDVDDDGGDDGDSGVDDDGGDKDKRVDGSRQTVRARYRDAMQVDRDCAHGIVQSQCLGRTSTTAWHTDARDRWTRRVGDNGGSLAPPTHCAQQAARCKRREQTAHRPRGDATRVRSRALPDPDNNVDAADSDDERGGTDQRDTKQRAKGKTTCRAVAAVACPPVGEDAQAAAMDADLARCMRRYRERFDAHTAVPAHAHHPDDSSQDNNNSKCDARLRWFYNKDRAYTVTDVVKDLLDAITRCAAYAHDVIVNTGQTHEEEEEECHCKVKASIVDDQRAMDQGHDVEGRTAPSDVEARRRWRAQRMYSRVFKAMATLGDGPLTVAAISCLPRHGVTHYALHAARYDKDGHYAPSMLPPRPVPVARDSDDDDDDDDDDDGGGTAFPPRSAAHMAFARWFRHEYVRFGYDSGAGADMVWDFQLPWRAEDRDDPWSKSYWLHRVDHDA</sequence>
<reference evidence="2" key="1">
    <citation type="journal article" date="2018" name="Nat. Commun.">
        <title>Diversity and evolution of the emerging Pandoraviridae family.</title>
        <authorList>
            <person name="Legendre M."/>
            <person name="Fabre E."/>
            <person name="Poirot O."/>
            <person name="Jeudy S."/>
            <person name="Lartigue A."/>
            <person name="Alempic J.M."/>
            <person name="Beucher L."/>
            <person name="Philippe N."/>
            <person name="Bertaux L."/>
            <person name="Christo-Foroux E."/>
            <person name="Labadie K."/>
            <person name="Coute Y."/>
            <person name="Abergel C."/>
            <person name="Claverie J.M."/>
        </authorList>
    </citation>
    <scope>NUCLEOTIDE SEQUENCE [LARGE SCALE GENOMIC DNA]</scope>
    <source>
        <strain evidence="2">Macleodensis</strain>
    </source>
</reference>
<feature type="region of interest" description="Disordered" evidence="1">
    <location>
        <begin position="1"/>
        <end position="33"/>
    </location>
</feature>
<name>A0A2U7UI63_9VIRU</name>
<dbReference type="GeneID" id="36842066"/>
<feature type="compositionally biased region" description="Basic and acidic residues" evidence="1">
    <location>
        <begin position="444"/>
        <end position="457"/>
    </location>
</feature>
<dbReference type="EMBL" id="MG011691">
    <property type="protein sequence ID" value="AVK77611.1"/>
    <property type="molecule type" value="Genomic_DNA"/>
</dbReference>
<protein>
    <submittedName>
        <fullName evidence="2">Uncharacterized protein</fullName>
    </submittedName>
</protein>
<feature type="compositionally biased region" description="Low complexity" evidence="1">
    <location>
        <begin position="281"/>
        <end position="293"/>
    </location>
</feature>
<feature type="compositionally biased region" description="Basic and acidic residues" evidence="1">
    <location>
        <begin position="478"/>
        <end position="489"/>
    </location>
</feature>
<proteinExistence type="predicted"/>
<dbReference type="KEGG" id="vg:36842066"/>
<feature type="region of interest" description="Disordered" evidence="1">
    <location>
        <begin position="418"/>
        <end position="493"/>
    </location>
</feature>
<accession>A0A2U7UI63</accession>
<evidence type="ECO:0000256" key="1">
    <source>
        <dbReference type="SAM" id="MobiDB-lite"/>
    </source>
</evidence>
<feature type="compositionally biased region" description="Acidic residues" evidence="1">
    <location>
        <begin position="341"/>
        <end position="364"/>
    </location>
</feature>
<dbReference type="RefSeq" id="YP_009481607.1">
    <property type="nucleotide sequence ID" value="NC_037665.1"/>
</dbReference>
<feature type="compositionally biased region" description="Acidic residues" evidence="1">
    <location>
        <begin position="711"/>
        <end position="723"/>
    </location>
</feature>